<dbReference type="STRING" id="109895.A0A507DRZ5"/>
<dbReference type="EMBL" id="QEAQ01000152">
    <property type="protein sequence ID" value="TPX54504.1"/>
    <property type="molecule type" value="Genomic_DNA"/>
</dbReference>
<feature type="region of interest" description="Disordered" evidence="7">
    <location>
        <begin position="1"/>
        <end position="107"/>
    </location>
</feature>
<dbReference type="PROSITE" id="PS00027">
    <property type="entry name" value="HOMEOBOX_1"/>
    <property type="match status" value="1"/>
</dbReference>
<dbReference type="GO" id="GO:0000981">
    <property type="term" value="F:DNA-binding transcription factor activity, RNA polymerase II-specific"/>
    <property type="evidence" value="ECO:0007669"/>
    <property type="project" value="InterPro"/>
</dbReference>
<evidence type="ECO:0000256" key="3">
    <source>
        <dbReference type="ARBA" id="ARBA00023155"/>
    </source>
</evidence>
<dbReference type="AlphaFoldDB" id="A0A507DRZ5"/>
<feature type="region of interest" description="Disordered" evidence="7">
    <location>
        <begin position="252"/>
        <end position="366"/>
    </location>
</feature>
<dbReference type="Pfam" id="PF00046">
    <property type="entry name" value="Homeodomain"/>
    <property type="match status" value="1"/>
</dbReference>
<evidence type="ECO:0000256" key="5">
    <source>
        <dbReference type="PROSITE-ProRule" id="PRU00108"/>
    </source>
</evidence>
<sequence>MDGRKELAIVLPPTSHDLSPSIPEQHHPAFAALPPAPSSAAVGILPLPPPPPSTLPTSPSQTISPQQLGLQHHQQQQQQQSGHHPAALVAAGTSPAQPSPLPQPSQMASFVQSSLHWVYNISTPETFDSNGLPRNRRKRRRTTDEEHAALEAAYRLDPQMPPAEREKLARTLNMPSKSVQIWFQNRRQTAKKNQDGTWNGIGKWQRTPYKVVGNYKVVGPEHVATQSPMKNADPIDHAGVVDAVHALIGLSQGTQDETKPSPSPDEQPPDDEKEVASKEAALQEDSAAKAITTQANAEKGKEPVQKQSPPQKKATPITPMSDSDNRQRQAASPAEAKSQPETAASLATASPSVSATVKNTTATPDVGAIPSLDAILAESVDVGDEDEGEDHEHRENALLMATTPPLVPIAIHPIESDQLVHPLLDGHLVAVPSAISRSAVGNMSYTAVPPRFANTTSTLSNISSSQASEFFNFSGYAADVEAATAGLLDTVGSHQQAITPQQEDTKGPTNI</sequence>
<evidence type="ECO:0000256" key="6">
    <source>
        <dbReference type="RuleBase" id="RU000682"/>
    </source>
</evidence>
<protein>
    <recommendedName>
        <fullName evidence="8">Homeobox domain-containing protein</fullName>
    </recommendedName>
</protein>
<keyword evidence="4 5" id="KW-0539">Nucleus</keyword>
<dbReference type="InterPro" id="IPR009057">
    <property type="entry name" value="Homeodomain-like_sf"/>
</dbReference>
<keyword evidence="10" id="KW-1185">Reference proteome</keyword>
<dbReference type="PROSITE" id="PS50071">
    <property type="entry name" value="HOMEOBOX_2"/>
    <property type="match status" value="1"/>
</dbReference>
<evidence type="ECO:0000256" key="7">
    <source>
        <dbReference type="SAM" id="MobiDB-lite"/>
    </source>
</evidence>
<evidence type="ECO:0000313" key="10">
    <source>
        <dbReference type="Proteomes" id="UP000318582"/>
    </source>
</evidence>
<comment type="caution">
    <text evidence="9">The sequence shown here is derived from an EMBL/GenBank/DDBJ whole genome shotgun (WGS) entry which is preliminary data.</text>
</comment>
<dbReference type="Proteomes" id="UP000318582">
    <property type="component" value="Unassembled WGS sequence"/>
</dbReference>
<evidence type="ECO:0000313" key="9">
    <source>
        <dbReference type="EMBL" id="TPX54504.1"/>
    </source>
</evidence>
<dbReference type="InterPro" id="IPR001356">
    <property type="entry name" value="HD"/>
</dbReference>
<feature type="DNA-binding region" description="Homeobox" evidence="5">
    <location>
        <begin position="135"/>
        <end position="194"/>
    </location>
</feature>
<dbReference type="InterPro" id="IPR017970">
    <property type="entry name" value="Homeobox_CS"/>
</dbReference>
<dbReference type="PANTHER" id="PTHR24324:SF5">
    <property type="entry name" value="HEMATOPOIETICALLY-EXPRESSED HOMEOBOX PROTEIN HHEX"/>
    <property type="match status" value="1"/>
</dbReference>
<name>A0A507DRZ5_9FUNG</name>
<feature type="compositionally biased region" description="Polar residues" evidence="7">
    <location>
        <begin position="339"/>
        <end position="363"/>
    </location>
</feature>
<evidence type="ECO:0000259" key="8">
    <source>
        <dbReference type="PROSITE" id="PS50071"/>
    </source>
</evidence>
<reference evidence="9 10" key="1">
    <citation type="journal article" date="2019" name="Sci. Rep.">
        <title>Comparative genomics of chytrid fungi reveal insights into the obligate biotrophic and pathogenic lifestyle of Synchytrium endobioticum.</title>
        <authorList>
            <person name="van de Vossenberg B.T.L.H."/>
            <person name="Warris S."/>
            <person name="Nguyen H.D.T."/>
            <person name="van Gent-Pelzer M.P.E."/>
            <person name="Joly D.L."/>
            <person name="van de Geest H.C."/>
            <person name="Bonants P.J.M."/>
            <person name="Smith D.S."/>
            <person name="Levesque C.A."/>
            <person name="van der Lee T.A.J."/>
        </authorList>
    </citation>
    <scope>NUCLEOTIDE SEQUENCE [LARGE SCALE GENOMIC DNA]</scope>
    <source>
        <strain evidence="9 10">CBS 809.83</strain>
    </source>
</reference>
<dbReference type="InterPro" id="IPR051000">
    <property type="entry name" value="Homeobox_DNA-bind_prot"/>
</dbReference>
<evidence type="ECO:0000256" key="4">
    <source>
        <dbReference type="ARBA" id="ARBA00023242"/>
    </source>
</evidence>
<dbReference type="GO" id="GO:0000978">
    <property type="term" value="F:RNA polymerase II cis-regulatory region sequence-specific DNA binding"/>
    <property type="evidence" value="ECO:0007669"/>
    <property type="project" value="TreeGrafter"/>
</dbReference>
<dbReference type="Gene3D" id="1.10.10.60">
    <property type="entry name" value="Homeodomain-like"/>
    <property type="match status" value="1"/>
</dbReference>
<organism evidence="9 10">
    <name type="scientific">Powellomyces hirtus</name>
    <dbReference type="NCBI Taxonomy" id="109895"/>
    <lineage>
        <taxon>Eukaryota</taxon>
        <taxon>Fungi</taxon>
        <taxon>Fungi incertae sedis</taxon>
        <taxon>Chytridiomycota</taxon>
        <taxon>Chytridiomycota incertae sedis</taxon>
        <taxon>Chytridiomycetes</taxon>
        <taxon>Spizellomycetales</taxon>
        <taxon>Powellomycetaceae</taxon>
        <taxon>Powellomyces</taxon>
    </lineage>
</organism>
<dbReference type="SMART" id="SM00389">
    <property type="entry name" value="HOX"/>
    <property type="match status" value="1"/>
</dbReference>
<feature type="compositionally biased region" description="Low complexity" evidence="7">
    <location>
        <begin position="55"/>
        <end position="85"/>
    </location>
</feature>
<dbReference type="CDD" id="cd00086">
    <property type="entry name" value="homeodomain"/>
    <property type="match status" value="1"/>
</dbReference>
<evidence type="ECO:0000256" key="2">
    <source>
        <dbReference type="ARBA" id="ARBA00023125"/>
    </source>
</evidence>
<keyword evidence="2 5" id="KW-0238">DNA-binding</keyword>
<keyword evidence="3 5" id="KW-0371">Homeobox</keyword>
<comment type="subcellular location">
    <subcellularLocation>
        <location evidence="1 5 6">Nucleus</location>
    </subcellularLocation>
</comment>
<accession>A0A507DRZ5</accession>
<dbReference type="GO" id="GO:0005634">
    <property type="term" value="C:nucleus"/>
    <property type="evidence" value="ECO:0007669"/>
    <property type="project" value="UniProtKB-SubCell"/>
</dbReference>
<dbReference type="SUPFAM" id="SSF46689">
    <property type="entry name" value="Homeodomain-like"/>
    <property type="match status" value="1"/>
</dbReference>
<dbReference type="GO" id="GO:0030154">
    <property type="term" value="P:cell differentiation"/>
    <property type="evidence" value="ECO:0007669"/>
    <property type="project" value="TreeGrafter"/>
</dbReference>
<gene>
    <name evidence="9" type="ORF">PhCBS80983_g05905</name>
</gene>
<feature type="domain" description="Homeobox" evidence="8">
    <location>
        <begin position="133"/>
        <end position="193"/>
    </location>
</feature>
<feature type="compositionally biased region" description="Low complexity" evidence="7">
    <location>
        <begin position="28"/>
        <end position="45"/>
    </location>
</feature>
<dbReference type="PANTHER" id="PTHR24324">
    <property type="entry name" value="HOMEOBOX PROTEIN HHEX"/>
    <property type="match status" value="1"/>
</dbReference>
<evidence type="ECO:0000256" key="1">
    <source>
        <dbReference type="ARBA" id="ARBA00004123"/>
    </source>
</evidence>
<proteinExistence type="predicted"/>